<gene>
    <name evidence="7" type="ORF">CRYO30217_01543</name>
</gene>
<feature type="transmembrane region" description="Helical" evidence="3">
    <location>
        <begin position="282"/>
        <end position="304"/>
    </location>
</feature>
<dbReference type="AlphaFoldDB" id="A0A916JM87"/>
<keyword evidence="3" id="KW-0472">Membrane</keyword>
<protein>
    <recommendedName>
        <fullName evidence="9">PPM-type phosphatase domain-containing protein</fullName>
    </recommendedName>
</protein>
<keyword evidence="1" id="KW-0378">Hydrolase</keyword>
<evidence type="ECO:0000256" key="1">
    <source>
        <dbReference type="ARBA" id="ARBA00022801"/>
    </source>
</evidence>
<feature type="domain" description="PPM-type phosphatase" evidence="4">
    <location>
        <begin position="502"/>
        <end position="694"/>
    </location>
</feature>
<feature type="domain" description="7TM-DISM receptor extracellular" evidence="5">
    <location>
        <begin position="185"/>
        <end position="388"/>
    </location>
</feature>
<evidence type="ECO:0000259" key="6">
    <source>
        <dbReference type="Pfam" id="PF07696"/>
    </source>
</evidence>
<dbReference type="InterPro" id="IPR011622">
    <property type="entry name" value="7TMR_DISM_rcpt_extracell_dom2"/>
</dbReference>
<evidence type="ECO:0000256" key="3">
    <source>
        <dbReference type="SAM" id="Phobius"/>
    </source>
</evidence>
<dbReference type="Gene3D" id="3.60.40.10">
    <property type="entry name" value="PPM-type phosphatase domain"/>
    <property type="match status" value="1"/>
</dbReference>
<feature type="transmembrane region" description="Helical" evidence="3">
    <location>
        <begin position="186"/>
        <end position="207"/>
    </location>
</feature>
<keyword evidence="2" id="KW-0175">Coiled coil</keyword>
<dbReference type="GO" id="GO:0016791">
    <property type="term" value="F:phosphatase activity"/>
    <property type="evidence" value="ECO:0007669"/>
    <property type="project" value="TreeGrafter"/>
</dbReference>
<feature type="transmembrane region" description="Helical" evidence="3">
    <location>
        <begin position="251"/>
        <end position="270"/>
    </location>
</feature>
<dbReference type="Pfam" id="PF07695">
    <property type="entry name" value="7TMR-DISM_7TM"/>
    <property type="match status" value="1"/>
</dbReference>
<proteinExistence type="predicted"/>
<dbReference type="PANTHER" id="PTHR43156">
    <property type="entry name" value="STAGE II SPORULATION PROTEIN E-RELATED"/>
    <property type="match status" value="1"/>
</dbReference>
<dbReference type="InterPro" id="IPR001932">
    <property type="entry name" value="PPM-type_phosphatase-like_dom"/>
</dbReference>
<feature type="coiled-coil region" evidence="2">
    <location>
        <begin position="383"/>
        <end position="432"/>
    </location>
</feature>
<dbReference type="Gene3D" id="2.60.40.2380">
    <property type="match status" value="1"/>
</dbReference>
<dbReference type="RefSeq" id="WP_258541744.1">
    <property type="nucleotide sequence ID" value="NZ_OU015584.1"/>
</dbReference>
<sequence length="695" mass="78707">MKGLLILLCFLTGVLSLFGQDKLVVDGEGEMLNKPLANNFHIAEDPTGKITIEELVEGDVELSFTKMEAPVANLDFTTSNFWVHFEIENKKDKSVFLVLETARPITNLVDLFEVSKDEIVIYRSGDGIPFTEKTQKSSCSCFRLYLPAHTTKEYWLQMGSDGEIISLPMIFWEEAQFNFVSTNKTFFVGIFYGVFLFVAIIYLTFYFILKDKSFLFYVLYVIASALLQFSLDGFTHQYFFPSGGYLTQHSVLVSAGITVLFVLLYSRTYLKVKEYSRKWDAVFTSFAGLVILVTVLSLIPGALYRMSYPIINGMSLISTVFILIAAIVIGRKHKVHPLFISGVTVLIIGAIIFILGNFSVINVPALTQNSLKVSTLIEILCLSIVMAAKYKQLQEEKEEAQARLLTELEGINERLEIQVKERTAQIEHQKHEIEVQNKDILDSIKYAQRIQKAILPSDKKFKSLLPESFVMFRPRDIVSGDFYWIESLTTTTDNPRELIVYATADCTGHGVPGAFVSIVGNNFLNLSKTDREVNTPALALDFLNKGINKSFNTIDSDQMIRDGMDIALCALDLKSMKLQFAGAKNPLYLVRDGKLIVYKADKQPIGYIGMDFKNFTDQEIDLEKGDVLYTFSDGFADQFGGEQGKKYKYKRFKEFLLSISSLPMDEQKKILESEFNDWKEGYEQLDDVLVIGVRI</sequence>
<keyword evidence="3" id="KW-0812">Transmembrane</keyword>
<feature type="domain" description="7TM-DISM receptor extracellular" evidence="6">
    <location>
        <begin position="39"/>
        <end position="173"/>
    </location>
</feature>
<feature type="transmembrane region" description="Helical" evidence="3">
    <location>
        <begin position="337"/>
        <end position="358"/>
    </location>
</feature>
<dbReference type="InterPro" id="IPR052016">
    <property type="entry name" value="Bact_Sigma-Reg"/>
</dbReference>
<dbReference type="KEGG" id="ptan:CRYO30217_01543"/>
<dbReference type="Pfam" id="PF07696">
    <property type="entry name" value="7TMR-DISMED2"/>
    <property type="match status" value="1"/>
</dbReference>
<evidence type="ECO:0000259" key="4">
    <source>
        <dbReference type="Pfam" id="PF07228"/>
    </source>
</evidence>
<reference evidence="7" key="1">
    <citation type="submission" date="2021-04" db="EMBL/GenBank/DDBJ databases">
        <authorList>
            <person name="Rodrigo-Torres L."/>
            <person name="Arahal R. D."/>
            <person name="Lucena T."/>
        </authorList>
    </citation>
    <scope>NUCLEOTIDE SEQUENCE</scope>
    <source>
        <strain evidence="7">AS29M-1</strain>
    </source>
</reference>
<organism evidence="7 8">
    <name type="scientific">Parvicella tangerina</name>
    <dbReference type="NCBI Taxonomy" id="2829795"/>
    <lineage>
        <taxon>Bacteria</taxon>
        <taxon>Pseudomonadati</taxon>
        <taxon>Bacteroidota</taxon>
        <taxon>Flavobacteriia</taxon>
        <taxon>Flavobacteriales</taxon>
        <taxon>Parvicellaceae</taxon>
        <taxon>Parvicella</taxon>
    </lineage>
</organism>
<keyword evidence="8" id="KW-1185">Reference proteome</keyword>
<dbReference type="Pfam" id="PF07228">
    <property type="entry name" value="SpoIIE"/>
    <property type="match status" value="1"/>
</dbReference>
<evidence type="ECO:0000313" key="8">
    <source>
        <dbReference type="Proteomes" id="UP000683507"/>
    </source>
</evidence>
<evidence type="ECO:0000259" key="5">
    <source>
        <dbReference type="Pfam" id="PF07695"/>
    </source>
</evidence>
<evidence type="ECO:0000256" key="2">
    <source>
        <dbReference type="SAM" id="Coils"/>
    </source>
</evidence>
<feature type="transmembrane region" description="Helical" evidence="3">
    <location>
        <begin position="214"/>
        <end position="231"/>
    </location>
</feature>
<dbReference type="InterPro" id="IPR036457">
    <property type="entry name" value="PPM-type-like_dom_sf"/>
</dbReference>
<dbReference type="InterPro" id="IPR011623">
    <property type="entry name" value="7TMR_DISM_rcpt_extracell_dom1"/>
</dbReference>
<name>A0A916JM87_9FLAO</name>
<dbReference type="EMBL" id="OU015584">
    <property type="protein sequence ID" value="CAG5081125.1"/>
    <property type="molecule type" value="Genomic_DNA"/>
</dbReference>
<dbReference type="PANTHER" id="PTHR43156:SF9">
    <property type="entry name" value="HAMP DOMAIN-CONTAINING PROTEIN"/>
    <property type="match status" value="1"/>
</dbReference>
<accession>A0A916JM87</accession>
<evidence type="ECO:0008006" key="9">
    <source>
        <dbReference type="Google" id="ProtNLM"/>
    </source>
</evidence>
<dbReference type="Proteomes" id="UP000683507">
    <property type="component" value="Chromosome"/>
</dbReference>
<keyword evidence="3" id="KW-1133">Transmembrane helix</keyword>
<feature type="transmembrane region" description="Helical" evidence="3">
    <location>
        <begin position="310"/>
        <end position="330"/>
    </location>
</feature>
<evidence type="ECO:0000313" key="7">
    <source>
        <dbReference type="EMBL" id="CAG5081125.1"/>
    </source>
</evidence>